<feature type="region of interest" description="Disordered" evidence="1">
    <location>
        <begin position="1"/>
        <end position="59"/>
    </location>
</feature>
<proteinExistence type="predicted"/>
<accession>A0A8X8CUU5</accession>
<keyword evidence="3" id="KW-1185">Reference proteome</keyword>
<evidence type="ECO:0000256" key="1">
    <source>
        <dbReference type="SAM" id="MobiDB-lite"/>
    </source>
</evidence>
<gene>
    <name evidence="2" type="ORF">POTOM_028434</name>
</gene>
<protein>
    <recommendedName>
        <fullName evidence="4">Heat shock protein 40</fullName>
    </recommendedName>
</protein>
<dbReference type="OrthoDB" id="10293843at2759"/>
<dbReference type="Proteomes" id="UP000886885">
    <property type="component" value="Chromosome 7D"/>
</dbReference>
<sequence length="170" mass="18872">MTKPFPPSSWRTQEQEGKEWRGKKTPLPRSGVDNMARTTMSKQSKNSTRNISLKVPQPATKTKIIEPDVSCNTTGSSYMEVGNMAKTWGRKSKNSTKNIPGKVPQLETKVKREPEISRYGTWSPFMDGIVGMPKSVAEVARTDDKINAVLYGLRNSPPLSIFKGVCPADK</sequence>
<dbReference type="AlphaFoldDB" id="A0A8X8CUU5"/>
<feature type="compositionally biased region" description="Polar residues" evidence="1">
    <location>
        <begin position="36"/>
        <end position="51"/>
    </location>
</feature>
<feature type="compositionally biased region" description="Basic and acidic residues" evidence="1">
    <location>
        <begin position="13"/>
        <end position="22"/>
    </location>
</feature>
<comment type="caution">
    <text evidence="2">The sequence shown here is derived from an EMBL/GenBank/DDBJ whole genome shotgun (WGS) entry which is preliminary data.</text>
</comment>
<evidence type="ECO:0008006" key="4">
    <source>
        <dbReference type="Google" id="ProtNLM"/>
    </source>
</evidence>
<reference evidence="2" key="1">
    <citation type="journal article" date="2020" name="bioRxiv">
        <title>Hybrid origin of Populus tomentosa Carr. identified through genome sequencing and phylogenomic analysis.</title>
        <authorList>
            <person name="An X."/>
            <person name="Gao K."/>
            <person name="Chen Z."/>
            <person name="Li J."/>
            <person name="Yang X."/>
            <person name="Yang X."/>
            <person name="Zhou J."/>
            <person name="Guo T."/>
            <person name="Zhao T."/>
            <person name="Huang S."/>
            <person name="Miao D."/>
            <person name="Khan W.U."/>
            <person name="Rao P."/>
            <person name="Ye M."/>
            <person name="Lei B."/>
            <person name="Liao W."/>
            <person name="Wang J."/>
            <person name="Ji L."/>
            <person name="Li Y."/>
            <person name="Guo B."/>
            <person name="Mustafa N.S."/>
            <person name="Li S."/>
            <person name="Yun Q."/>
            <person name="Keller S.R."/>
            <person name="Mao J."/>
            <person name="Zhang R."/>
            <person name="Strauss S.H."/>
        </authorList>
    </citation>
    <scope>NUCLEOTIDE SEQUENCE</scope>
    <source>
        <strain evidence="2">GM15</strain>
        <tissue evidence="2">Leaf</tissue>
    </source>
</reference>
<evidence type="ECO:0000313" key="2">
    <source>
        <dbReference type="EMBL" id="KAG6767240.1"/>
    </source>
</evidence>
<dbReference type="EMBL" id="JAAWWB010000014">
    <property type="protein sequence ID" value="KAG6767240.1"/>
    <property type="molecule type" value="Genomic_DNA"/>
</dbReference>
<name>A0A8X8CUU5_POPTO</name>
<organism evidence="2 3">
    <name type="scientific">Populus tomentosa</name>
    <name type="common">Chinese white poplar</name>
    <dbReference type="NCBI Taxonomy" id="118781"/>
    <lineage>
        <taxon>Eukaryota</taxon>
        <taxon>Viridiplantae</taxon>
        <taxon>Streptophyta</taxon>
        <taxon>Embryophyta</taxon>
        <taxon>Tracheophyta</taxon>
        <taxon>Spermatophyta</taxon>
        <taxon>Magnoliopsida</taxon>
        <taxon>eudicotyledons</taxon>
        <taxon>Gunneridae</taxon>
        <taxon>Pentapetalae</taxon>
        <taxon>rosids</taxon>
        <taxon>fabids</taxon>
        <taxon>Malpighiales</taxon>
        <taxon>Salicaceae</taxon>
        <taxon>Saliceae</taxon>
        <taxon>Populus</taxon>
    </lineage>
</organism>
<evidence type="ECO:0000313" key="3">
    <source>
        <dbReference type="Proteomes" id="UP000886885"/>
    </source>
</evidence>